<evidence type="ECO:0000256" key="2">
    <source>
        <dbReference type="ARBA" id="ARBA00022741"/>
    </source>
</evidence>
<organism evidence="9 10">
    <name type="scientific">Lachancea dasiensis</name>
    <dbReference type="NCBI Taxonomy" id="1072105"/>
    <lineage>
        <taxon>Eukaryota</taxon>
        <taxon>Fungi</taxon>
        <taxon>Dikarya</taxon>
        <taxon>Ascomycota</taxon>
        <taxon>Saccharomycotina</taxon>
        <taxon>Saccharomycetes</taxon>
        <taxon>Saccharomycetales</taxon>
        <taxon>Saccharomycetaceae</taxon>
        <taxon>Lachancea</taxon>
    </lineage>
</organism>
<comment type="subunit">
    <text evidence="8">Subunit of the heterotrimeric GatFAB amidotransferase (AdT) complex, composed of A, B and F subunits.</text>
</comment>
<dbReference type="GO" id="GO:0005743">
    <property type="term" value="C:mitochondrial inner membrane"/>
    <property type="evidence" value="ECO:0007669"/>
    <property type="project" value="UniProtKB-SubCell"/>
</dbReference>
<evidence type="ECO:0000256" key="4">
    <source>
        <dbReference type="ARBA" id="ARBA00022840"/>
    </source>
</evidence>
<keyword evidence="10" id="KW-1185">Reference proteome</keyword>
<evidence type="ECO:0000313" key="9">
    <source>
        <dbReference type="EMBL" id="SCU97973.1"/>
    </source>
</evidence>
<evidence type="ECO:0000256" key="1">
    <source>
        <dbReference type="ARBA" id="ARBA00022598"/>
    </source>
</evidence>
<comment type="similarity">
    <text evidence="8">Belongs to the GatF family.</text>
</comment>
<comment type="subcellular location">
    <subcellularLocation>
        <location evidence="8">Mitochondrion inner membrane</location>
        <topology evidence="8">Peripheral membrane protein</topology>
        <orientation evidence="8">Matrix side</orientation>
    </subcellularLocation>
</comment>
<keyword evidence="7 8" id="KW-0472">Membrane</keyword>
<reference evidence="9 10" key="1">
    <citation type="submission" date="2016-03" db="EMBL/GenBank/DDBJ databases">
        <authorList>
            <person name="Devillers H."/>
        </authorList>
    </citation>
    <scope>NUCLEOTIDE SEQUENCE [LARGE SCALE GENOMIC DNA]</scope>
    <source>
        <strain evidence="9">CBS 10888</strain>
    </source>
</reference>
<dbReference type="Proteomes" id="UP000190274">
    <property type="component" value="Chromosome H"/>
</dbReference>
<dbReference type="HAMAP" id="MF_03151">
    <property type="entry name" value="GatF"/>
    <property type="match status" value="1"/>
</dbReference>
<dbReference type="EMBL" id="LT598461">
    <property type="protein sequence ID" value="SCU97973.1"/>
    <property type="molecule type" value="Genomic_DNA"/>
</dbReference>
<keyword evidence="4 8" id="KW-0067">ATP-binding</keyword>
<dbReference type="EC" id="6.3.5.-" evidence="8"/>
<dbReference type="GO" id="GO:0050567">
    <property type="term" value="F:glutaminyl-tRNA synthase (glutamine-hydrolyzing) activity"/>
    <property type="evidence" value="ECO:0007669"/>
    <property type="project" value="UniProtKB-UniRule"/>
</dbReference>
<comment type="function">
    <text evidence="8">Allows the formation of correctly charged Gln-tRNA(Gln) through the transamidation of misacylated Glu-tRNA(Gln) in the mitochondria. The reaction takes place in the presence of glutamine and ATP through an activated gamma-phospho-Glu-tRNA(Gln). Required for proper protein synthesis within the mitochondrion.</text>
</comment>
<sequence length="164" mass="19160">MVTGLRQIWRRYHKTSSIGPKFKNFEEIRKYVETPRWSVTEFLEQGSGVTSRSLPSTSIIERLLRLSGLPVQNIEEYREILGKQLMFLDKLETLDVCKEIDPKHARLMVRENKALGYEELMQLAQDQHQDEKLGETSGSWEGVKFANESKQGFYVLHEALMKRQ</sequence>
<evidence type="ECO:0000256" key="3">
    <source>
        <dbReference type="ARBA" id="ARBA00022792"/>
    </source>
</evidence>
<dbReference type="GO" id="GO:0032543">
    <property type="term" value="P:mitochondrial translation"/>
    <property type="evidence" value="ECO:0007669"/>
    <property type="project" value="UniProtKB-UniRule"/>
</dbReference>
<dbReference type="OrthoDB" id="4053592at2759"/>
<keyword evidence="2 8" id="KW-0547">Nucleotide-binding</keyword>
<dbReference type="AlphaFoldDB" id="A0A1G4K2U7"/>
<dbReference type="CDD" id="cd21422">
    <property type="entry name" value="GatF"/>
    <property type="match status" value="1"/>
</dbReference>
<dbReference type="Pfam" id="PF20977">
    <property type="entry name" value="GatF"/>
    <property type="match status" value="1"/>
</dbReference>
<name>A0A1G4K2U7_9SACH</name>
<evidence type="ECO:0000256" key="5">
    <source>
        <dbReference type="ARBA" id="ARBA00022917"/>
    </source>
</evidence>
<dbReference type="GO" id="GO:0030956">
    <property type="term" value="C:glutamyl-tRNA(Gln) amidotransferase complex"/>
    <property type="evidence" value="ECO:0007669"/>
    <property type="project" value="UniProtKB-UniRule"/>
</dbReference>
<evidence type="ECO:0000256" key="8">
    <source>
        <dbReference type="HAMAP-Rule" id="MF_03151"/>
    </source>
</evidence>
<dbReference type="InterPro" id="IPR027499">
    <property type="entry name" value="GatF"/>
</dbReference>
<proteinExistence type="inferred from homology"/>
<protein>
    <recommendedName>
        <fullName evidence="8">Glutamyl-tRNA(Gln) amidotransferase subunit F, mitochondrial</fullName>
        <shortName evidence="8">Glu-AdT subunit F</shortName>
        <ecNumber evidence="8">6.3.5.-</ecNumber>
    </recommendedName>
</protein>
<dbReference type="GO" id="GO:0070681">
    <property type="term" value="P:glutaminyl-tRNAGln biosynthesis via transamidation"/>
    <property type="evidence" value="ECO:0007669"/>
    <property type="project" value="UniProtKB-UniRule"/>
</dbReference>
<evidence type="ECO:0000313" key="10">
    <source>
        <dbReference type="Proteomes" id="UP000190274"/>
    </source>
</evidence>
<keyword evidence="5 8" id="KW-0648">Protein biosynthesis</keyword>
<dbReference type="GO" id="GO:0005524">
    <property type="term" value="F:ATP binding"/>
    <property type="evidence" value="ECO:0007669"/>
    <property type="project" value="UniProtKB-KW"/>
</dbReference>
<comment type="catalytic activity">
    <reaction evidence="8">
        <text>L-glutamyl-tRNA(Gln) + L-glutamine + ATP + H2O = L-glutaminyl-tRNA(Gln) + L-glutamate + ADP + phosphate + H(+)</text>
        <dbReference type="Rhea" id="RHEA:17521"/>
        <dbReference type="Rhea" id="RHEA-COMP:9681"/>
        <dbReference type="Rhea" id="RHEA-COMP:9684"/>
        <dbReference type="ChEBI" id="CHEBI:15377"/>
        <dbReference type="ChEBI" id="CHEBI:15378"/>
        <dbReference type="ChEBI" id="CHEBI:29985"/>
        <dbReference type="ChEBI" id="CHEBI:30616"/>
        <dbReference type="ChEBI" id="CHEBI:43474"/>
        <dbReference type="ChEBI" id="CHEBI:58359"/>
        <dbReference type="ChEBI" id="CHEBI:78520"/>
        <dbReference type="ChEBI" id="CHEBI:78521"/>
        <dbReference type="ChEBI" id="CHEBI:456216"/>
    </reaction>
</comment>
<accession>A0A1G4K2U7</accession>
<keyword evidence="6 8" id="KW-0496">Mitochondrion</keyword>
<keyword evidence="3 8" id="KW-0999">Mitochondrion inner membrane</keyword>
<dbReference type="STRING" id="1266660.A0A1G4K2U7"/>
<evidence type="ECO:0000256" key="6">
    <source>
        <dbReference type="ARBA" id="ARBA00023128"/>
    </source>
</evidence>
<keyword evidence="1 8" id="KW-0436">Ligase</keyword>
<evidence type="ECO:0000256" key="7">
    <source>
        <dbReference type="ARBA" id="ARBA00023136"/>
    </source>
</evidence>
<gene>
    <name evidence="8" type="primary">GTF1</name>
    <name evidence="9" type="ORF">LADA_0H09692G</name>
</gene>